<organism evidence="17 18">
    <name type="scientific">Thermaerobacter composti</name>
    <dbReference type="NCBI Taxonomy" id="554949"/>
    <lineage>
        <taxon>Bacteria</taxon>
        <taxon>Bacillati</taxon>
        <taxon>Bacillota</taxon>
        <taxon>Clostridia</taxon>
        <taxon>Eubacteriales</taxon>
        <taxon>Clostridiales Family XVII. Incertae Sedis</taxon>
        <taxon>Thermaerobacter</taxon>
    </lineage>
</organism>
<dbReference type="CDD" id="cd00610">
    <property type="entry name" value="OAT_like"/>
    <property type="match status" value="1"/>
</dbReference>
<evidence type="ECO:0000256" key="6">
    <source>
        <dbReference type="ARBA" id="ARBA00012912"/>
    </source>
</evidence>
<dbReference type="InterPro" id="IPR049704">
    <property type="entry name" value="Aminotrans_3_PPA_site"/>
</dbReference>
<evidence type="ECO:0000256" key="1">
    <source>
        <dbReference type="ARBA" id="ARBA00001750"/>
    </source>
</evidence>
<keyword evidence="9 16" id="KW-0663">Pyridoxal phosphate</keyword>
<evidence type="ECO:0000256" key="9">
    <source>
        <dbReference type="ARBA" id="ARBA00022898"/>
    </source>
</evidence>
<keyword evidence="18" id="KW-1185">Reference proteome</keyword>
<gene>
    <name evidence="17" type="primary">gabT</name>
    <name evidence="17" type="ORF">Q5761_12145</name>
</gene>
<dbReference type="InterPro" id="IPR005814">
    <property type="entry name" value="Aminotrans_3"/>
</dbReference>
<protein>
    <recommendedName>
        <fullName evidence="12">(S)-3-amino-2-methylpropionate transaminase</fullName>
        <ecNumber evidence="6">2.6.1.19</ecNumber>
        <ecNumber evidence="5">2.6.1.22</ecNumber>
    </recommendedName>
    <alternativeName>
        <fullName evidence="13">GABA aminotransferase</fullName>
    </alternativeName>
    <alternativeName>
        <fullName evidence="11">Gamma-amino-N-butyrate transaminase</fullName>
    </alternativeName>
    <alternativeName>
        <fullName evidence="15">Glutamate:succinic semialdehyde transaminase</fullName>
    </alternativeName>
    <alternativeName>
        <fullName evidence="10">L-AIBAT</fullName>
    </alternativeName>
</protein>
<evidence type="ECO:0000313" key="18">
    <source>
        <dbReference type="Proteomes" id="UP001304683"/>
    </source>
</evidence>
<dbReference type="Proteomes" id="UP001304683">
    <property type="component" value="Chromosome"/>
</dbReference>
<comment type="pathway">
    <text evidence="3">Amino-acid degradation; 4-aminobutanoate degradation.</text>
</comment>
<comment type="catalytic activity">
    <reaction evidence="1">
        <text>(S)-3-amino-2-methylpropanoate + 2-oxoglutarate = 2-methyl-3-oxopropanoate + L-glutamate</text>
        <dbReference type="Rhea" id="RHEA:13993"/>
        <dbReference type="ChEBI" id="CHEBI:16810"/>
        <dbReference type="ChEBI" id="CHEBI:29985"/>
        <dbReference type="ChEBI" id="CHEBI:57700"/>
        <dbReference type="ChEBI" id="CHEBI:58655"/>
        <dbReference type="EC" id="2.6.1.22"/>
    </reaction>
</comment>
<dbReference type="InterPro" id="IPR015424">
    <property type="entry name" value="PyrdxlP-dep_Trfase"/>
</dbReference>
<evidence type="ECO:0000256" key="7">
    <source>
        <dbReference type="ARBA" id="ARBA00022576"/>
    </source>
</evidence>
<comment type="cofactor">
    <cofactor evidence="2">
        <name>pyridoxal 5'-phosphate</name>
        <dbReference type="ChEBI" id="CHEBI:597326"/>
    </cofactor>
</comment>
<comment type="similarity">
    <text evidence="4 16">Belongs to the class-III pyridoxal-phosphate-dependent aminotransferase family.</text>
</comment>
<reference evidence="17 18" key="1">
    <citation type="submission" date="2023-08" db="EMBL/GenBank/DDBJ databases">
        <title>Genome sequence of Thermaerobacter compostii strain Ins1, a spore-forming filamentous bacterium isolated from a deep geothermal reservoir.</title>
        <authorList>
            <person name="Bregnard D."/>
            <person name="Gonzalez D."/>
            <person name="Junier P."/>
        </authorList>
    </citation>
    <scope>NUCLEOTIDE SEQUENCE [LARGE SCALE GENOMIC DNA]</scope>
    <source>
        <strain evidence="17 18">Ins1</strain>
    </source>
</reference>
<evidence type="ECO:0000313" key="17">
    <source>
        <dbReference type="EMBL" id="WPD19073.1"/>
    </source>
</evidence>
<dbReference type="PANTHER" id="PTHR11986:SF58">
    <property type="entry name" value="LEUCINE_METHIONINE RACEMASE"/>
    <property type="match status" value="1"/>
</dbReference>
<name>A0ABZ0QPX7_9FIRM</name>
<dbReference type="EC" id="2.6.1.22" evidence="5"/>
<keyword evidence="8 17" id="KW-0808">Transferase</keyword>
<evidence type="ECO:0000256" key="11">
    <source>
        <dbReference type="ARBA" id="ARBA00030204"/>
    </source>
</evidence>
<dbReference type="PIRSF" id="PIRSF000521">
    <property type="entry name" value="Transaminase_4ab_Lys_Orn"/>
    <property type="match status" value="1"/>
</dbReference>
<evidence type="ECO:0000256" key="4">
    <source>
        <dbReference type="ARBA" id="ARBA00008954"/>
    </source>
</evidence>
<dbReference type="Pfam" id="PF00202">
    <property type="entry name" value="Aminotran_3"/>
    <property type="match status" value="1"/>
</dbReference>
<evidence type="ECO:0000256" key="3">
    <source>
        <dbReference type="ARBA" id="ARBA00005176"/>
    </source>
</evidence>
<dbReference type="SUPFAM" id="SSF53383">
    <property type="entry name" value="PLP-dependent transferases"/>
    <property type="match status" value="1"/>
</dbReference>
<dbReference type="GO" id="GO:0034386">
    <property type="term" value="F:4-aminobutyrate:2-oxoglutarate transaminase activity"/>
    <property type="evidence" value="ECO:0007669"/>
    <property type="project" value="UniProtKB-EC"/>
</dbReference>
<dbReference type="NCBIfam" id="TIGR00700">
    <property type="entry name" value="GABAtrnsam"/>
    <property type="match status" value="1"/>
</dbReference>
<dbReference type="PANTHER" id="PTHR11986">
    <property type="entry name" value="AMINOTRANSFERASE CLASS III"/>
    <property type="match status" value="1"/>
</dbReference>
<evidence type="ECO:0000256" key="8">
    <source>
        <dbReference type="ARBA" id="ARBA00022679"/>
    </source>
</evidence>
<dbReference type="EC" id="2.6.1.19" evidence="6"/>
<evidence type="ECO:0000256" key="13">
    <source>
        <dbReference type="ARBA" id="ARBA00031787"/>
    </source>
</evidence>
<dbReference type="RefSeq" id="WP_135224571.1">
    <property type="nucleotide sequence ID" value="NZ_CP132508.1"/>
</dbReference>
<evidence type="ECO:0000256" key="16">
    <source>
        <dbReference type="RuleBase" id="RU003560"/>
    </source>
</evidence>
<dbReference type="Gene3D" id="3.40.640.10">
    <property type="entry name" value="Type I PLP-dependent aspartate aminotransferase-like (Major domain)"/>
    <property type="match status" value="1"/>
</dbReference>
<comment type="catalytic activity">
    <reaction evidence="14">
        <text>4-aminobutanoate + 2-oxoglutarate = succinate semialdehyde + L-glutamate</text>
        <dbReference type="Rhea" id="RHEA:23352"/>
        <dbReference type="ChEBI" id="CHEBI:16810"/>
        <dbReference type="ChEBI" id="CHEBI:29985"/>
        <dbReference type="ChEBI" id="CHEBI:57706"/>
        <dbReference type="ChEBI" id="CHEBI:59888"/>
        <dbReference type="EC" id="2.6.1.19"/>
    </reaction>
</comment>
<proteinExistence type="inferred from homology"/>
<keyword evidence="7 17" id="KW-0032">Aminotransferase</keyword>
<evidence type="ECO:0000256" key="10">
    <source>
        <dbReference type="ARBA" id="ARBA00029760"/>
    </source>
</evidence>
<dbReference type="EMBL" id="CP132508">
    <property type="protein sequence ID" value="WPD19073.1"/>
    <property type="molecule type" value="Genomic_DNA"/>
</dbReference>
<evidence type="ECO:0000256" key="14">
    <source>
        <dbReference type="ARBA" id="ARBA00048021"/>
    </source>
</evidence>
<evidence type="ECO:0000256" key="2">
    <source>
        <dbReference type="ARBA" id="ARBA00001933"/>
    </source>
</evidence>
<dbReference type="Gene3D" id="3.90.1150.10">
    <property type="entry name" value="Aspartate Aminotransferase, domain 1"/>
    <property type="match status" value="1"/>
</dbReference>
<dbReference type="InterPro" id="IPR004632">
    <property type="entry name" value="4NH2But_aminotransferase_bac"/>
</dbReference>
<dbReference type="PROSITE" id="PS00600">
    <property type="entry name" value="AA_TRANSFER_CLASS_3"/>
    <property type="match status" value="1"/>
</dbReference>
<sequence>MAGSIVRRTEIPGPRSRQLMALKQQYVANAKSVLAPVFIERAEGALITDVDGNTYIDLAGGFGVMNVGYSQPAVVEAICRQVRLYTHTDFTVVPYEPYVRLAERLAEIAPISGPVKAAFFNSGAEAVENAVKIAKHYTGRRAVIAFEGAFHGRTWMALTLTHKAKPYKVGLGPFVPEVYRAPYPYPYRGPEGMTPEEVGLWAYRQLERLLEVTVAPEDVAAIVIEPVQGEGGFVVPPANFLPRVRELCTRHGIVLILDEVQTGFGRTARMFACEHFGVEPDLMTVAKSIAAGMVLSGVIGRAEIMDAARDTAIGGTYVGNPVACAAALAVLDVFREQNLLARADEVGRRFRRRFEAMQRRFVQVGEVRGLGAMVAMELVKDRATKEPATEEVGQVIQEALQRGVITARAGLYGNVIRVLAPLVITPEQIDEACDVLEEALAAVFR</sequence>
<dbReference type="InterPro" id="IPR050103">
    <property type="entry name" value="Class-III_PLP-dep_AT"/>
</dbReference>
<evidence type="ECO:0000256" key="15">
    <source>
        <dbReference type="ARBA" id="ARBA00050054"/>
    </source>
</evidence>
<dbReference type="InterPro" id="IPR015422">
    <property type="entry name" value="PyrdxlP-dep_Trfase_small"/>
</dbReference>
<evidence type="ECO:0000256" key="12">
    <source>
        <dbReference type="ARBA" id="ARBA00030857"/>
    </source>
</evidence>
<evidence type="ECO:0000256" key="5">
    <source>
        <dbReference type="ARBA" id="ARBA00012876"/>
    </source>
</evidence>
<accession>A0ABZ0QPX7</accession>
<dbReference type="InterPro" id="IPR015421">
    <property type="entry name" value="PyrdxlP-dep_Trfase_major"/>
</dbReference>